<comment type="caution">
    <text evidence="1">The sequence shown here is derived from an EMBL/GenBank/DDBJ whole genome shotgun (WGS) entry which is preliminary data.</text>
</comment>
<dbReference type="RefSeq" id="WP_257465783.1">
    <property type="nucleotide sequence ID" value="NZ_BAABXP010000007.1"/>
</dbReference>
<proteinExistence type="predicted"/>
<dbReference type="Proteomes" id="UP001549106">
    <property type="component" value="Unassembled WGS sequence"/>
</dbReference>
<name>A0ABV2M7T7_9FIRM</name>
<sequence>MEHHGEQPLFPMQPVVPDYGFQVVFIHEVLFCQYVLESGVMFISLDQTDVQNQRDL</sequence>
<evidence type="ECO:0000313" key="1">
    <source>
        <dbReference type="EMBL" id="MET3752536.1"/>
    </source>
</evidence>
<organism evidence="1 2">
    <name type="scientific">Blautia caecimuris</name>
    <dbReference type="NCBI Taxonomy" id="1796615"/>
    <lineage>
        <taxon>Bacteria</taxon>
        <taxon>Bacillati</taxon>
        <taxon>Bacillota</taxon>
        <taxon>Clostridia</taxon>
        <taxon>Lachnospirales</taxon>
        <taxon>Lachnospiraceae</taxon>
        <taxon>Blautia</taxon>
    </lineage>
</organism>
<gene>
    <name evidence="1" type="ORF">ABID24_003810</name>
</gene>
<reference evidence="1 2" key="1">
    <citation type="submission" date="2024-06" db="EMBL/GenBank/DDBJ databases">
        <title>Genomic Encyclopedia of Type Strains, Phase IV (KMG-IV): sequencing the most valuable type-strain genomes for metagenomic binning, comparative biology and taxonomic classification.</title>
        <authorList>
            <person name="Goeker M."/>
        </authorList>
    </citation>
    <scope>NUCLEOTIDE SEQUENCE [LARGE SCALE GENOMIC DNA]</scope>
    <source>
        <strain evidence="1 2">DSM 29492</strain>
    </source>
</reference>
<evidence type="ECO:0000313" key="2">
    <source>
        <dbReference type="Proteomes" id="UP001549106"/>
    </source>
</evidence>
<accession>A0ABV2M7T7</accession>
<dbReference type="EMBL" id="JBEPMJ010000061">
    <property type="protein sequence ID" value="MET3752536.1"/>
    <property type="molecule type" value="Genomic_DNA"/>
</dbReference>
<protein>
    <submittedName>
        <fullName evidence="1">Uncharacterized protein</fullName>
    </submittedName>
</protein>
<keyword evidence="2" id="KW-1185">Reference proteome</keyword>